<dbReference type="SUPFAM" id="SSF53720">
    <property type="entry name" value="ALDH-like"/>
    <property type="match status" value="1"/>
</dbReference>
<feature type="domain" description="Aldehyde dehydrogenase" evidence="3">
    <location>
        <begin position="17"/>
        <end position="467"/>
    </location>
</feature>
<dbReference type="PANTHER" id="PTHR42991">
    <property type="entry name" value="ALDEHYDE DEHYDROGENASE"/>
    <property type="match status" value="1"/>
</dbReference>
<keyword evidence="5" id="KW-1185">Reference proteome</keyword>
<comment type="caution">
    <text evidence="4">The sequence shown here is derived from an EMBL/GenBank/DDBJ whole genome shotgun (WGS) entry which is preliminary data.</text>
</comment>
<reference evidence="4 5" key="1">
    <citation type="submission" date="2015-11" db="EMBL/GenBank/DDBJ databases">
        <title>Bacillus caseinolyticus sp nov.</title>
        <authorList>
            <person name="Dastager S.G."/>
            <person name="Mawlankar R."/>
        </authorList>
    </citation>
    <scope>NUCLEOTIDE SEQUENCE [LARGE SCALE GENOMIC DNA]</scope>
    <source>
        <strain evidence="4 5">SGD-V-76</strain>
    </source>
</reference>
<dbReference type="Proteomes" id="UP000053681">
    <property type="component" value="Unassembled WGS sequence"/>
</dbReference>
<dbReference type="GO" id="GO:0008911">
    <property type="term" value="F:lactaldehyde dehydrogenase (NAD+) activity"/>
    <property type="evidence" value="ECO:0007669"/>
    <property type="project" value="TreeGrafter"/>
</dbReference>
<dbReference type="InterPro" id="IPR016162">
    <property type="entry name" value="Ald_DH_N"/>
</dbReference>
<dbReference type="PANTHER" id="PTHR42991:SF1">
    <property type="entry name" value="ALDEHYDE DEHYDROGENASE"/>
    <property type="match status" value="1"/>
</dbReference>
<dbReference type="InterPro" id="IPR016161">
    <property type="entry name" value="Ald_DH/histidinol_DH"/>
</dbReference>
<accession>A0A0V8JHD4</accession>
<dbReference type="Gene3D" id="3.40.309.10">
    <property type="entry name" value="Aldehyde Dehydrogenase, Chain A, domain 2"/>
    <property type="match status" value="1"/>
</dbReference>
<dbReference type="AlphaFoldDB" id="A0A0V8JHD4"/>
<sequence length="476" mass="51703">MKKSLYINGEWIETATYSPLYAPYSKEQIAEIPIASDEIIHEAIAHVQQANVKMEALTSLERAEILFQIAQLFKEHREQAAEIISLESAKPLKFALAEIDRTIETYQFAGEEAKRLVGEIIPMDAAKTGKNRFGYTIEQPLGTIAAITPFNFPQNLVAHKIGPAIATGNTVILKPASQTPLSAFFLAQLIDQTALPKGAFQVITGGGKQIGDLLVKHEKIKMITFTGSPAVGIGIRDKAGMKHVALELGSNAGLIIDEQVDLDYVATKCVTGAFSNQGQVCISLQRIYVKDTIYEQFTELFIEKTKALVLGDPLSAQTDVSAMIHANEQQRASAWVAEAVDHGAQLLLGGKEIDGVFPPTILANVDRHSKISCEEVFAPIVIINKITSIADGIESINDSKFGLQAGIFTKDIQTAFTAAKKLDVGGVMINDIPTYRVDQMPYGGVKLSGTGKEGLKYAIKEMTETKLIVWNNEGGI</sequence>
<dbReference type="Gene3D" id="3.40.605.10">
    <property type="entry name" value="Aldehyde Dehydrogenase, Chain A, domain 1"/>
    <property type="match status" value="1"/>
</dbReference>
<dbReference type="FunFam" id="3.40.605.10:FF:000007">
    <property type="entry name" value="NAD/NADP-dependent betaine aldehyde dehydrogenase"/>
    <property type="match status" value="1"/>
</dbReference>
<protein>
    <submittedName>
        <fullName evidence="4">Aldehyde dehydrogenase</fullName>
    </submittedName>
</protein>
<organism evidence="4 5">
    <name type="scientific">Priestia veravalensis</name>
    <dbReference type="NCBI Taxonomy" id="1414648"/>
    <lineage>
        <taxon>Bacteria</taxon>
        <taxon>Bacillati</taxon>
        <taxon>Bacillota</taxon>
        <taxon>Bacilli</taxon>
        <taxon>Bacillales</taxon>
        <taxon>Bacillaceae</taxon>
        <taxon>Priestia</taxon>
    </lineage>
</organism>
<keyword evidence="2" id="KW-0560">Oxidoreductase</keyword>
<proteinExistence type="inferred from homology"/>
<gene>
    <name evidence="4" type="ORF">AS180_20635</name>
</gene>
<name>A0A0V8JHD4_9BACI</name>
<comment type="similarity">
    <text evidence="1">Belongs to the aldehyde dehydrogenase family.</text>
</comment>
<evidence type="ECO:0000313" key="4">
    <source>
        <dbReference type="EMBL" id="KSU86080.1"/>
    </source>
</evidence>
<dbReference type="RefSeq" id="WP_062687436.1">
    <property type="nucleotide sequence ID" value="NZ_KQ758734.1"/>
</dbReference>
<evidence type="ECO:0000259" key="3">
    <source>
        <dbReference type="Pfam" id="PF00171"/>
    </source>
</evidence>
<evidence type="ECO:0000313" key="5">
    <source>
        <dbReference type="Proteomes" id="UP000053681"/>
    </source>
</evidence>
<dbReference type="InterPro" id="IPR015590">
    <property type="entry name" value="Aldehyde_DH_dom"/>
</dbReference>
<dbReference type="InterPro" id="IPR051020">
    <property type="entry name" value="ALDH-related_metabolic_enz"/>
</dbReference>
<evidence type="ECO:0000256" key="1">
    <source>
        <dbReference type="ARBA" id="ARBA00009986"/>
    </source>
</evidence>
<dbReference type="InterPro" id="IPR016163">
    <property type="entry name" value="Ald_DH_C"/>
</dbReference>
<dbReference type="Pfam" id="PF00171">
    <property type="entry name" value="Aldedh"/>
    <property type="match status" value="1"/>
</dbReference>
<dbReference type="CDD" id="cd07149">
    <property type="entry name" value="ALDH_y4uC"/>
    <property type="match status" value="1"/>
</dbReference>
<evidence type="ECO:0000256" key="2">
    <source>
        <dbReference type="ARBA" id="ARBA00023002"/>
    </source>
</evidence>
<dbReference type="EMBL" id="LNQP01000120">
    <property type="protein sequence ID" value="KSU86080.1"/>
    <property type="molecule type" value="Genomic_DNA"/>
</dbReference>